<feature type="compositionally biased region" description="Low complexity" evidence="1">
    <location>
        <begin position="35"/>
        <end position="50"/>
    </location>
</feature>
<organism evidence="2 3">
    <name type="scientific">Iphiclides podalirius</name>
    <name type="common">scarce swallowtail</name>
    <dbReference type="NCBI Taxonomy" id="110791"/>
    <lineage>
        <taxon>Eukaryota</taxon>
        <taxon>Metazoa</taxon>
        <taxon>Ecdysozoa</taxon>
        <taxon>Arthropoda</taxon>
        <taxon>Hexapoda</taxon>
        <taxon>Insecta</taxon>
        <taxon>Pterygota</taxon>
        <taxon>Neoptera</taxon>
        <taxon>Endopterygota</taxon>
        <taxon>Lepidoptera</taxon>
        <taxon>Glossata</taxon>
        <taxon>Ditrysia</taxon>
        <taxon>Papilionoidea</taxon>
        <taxon>Papilionidae</taxon>
        <taxon>Papilioninae</taxon>
        <taxon>Iphiclides</taxon>
    </lineage>
</organism>
<feature type="compositionally biased region" description="Polar residues" evidence="1">
    <location>
        <begin position="1"/>
        <end position="13"/>
    </location>
</feature>
<sequence>MDSSSKSASANQNRTREVSYNPWNLLFKSRKRTESGSSTSSTNSQNCQSGPPFGGFQKPLSKNNEEYLYMIWRSRPPMAAMTTEFHRK</sequence>
<evidence type="ECO:0000256" key="1">
    <source>
        <dbReference type="SAM" id="MobiDB-lite"/>
    </source>
</evidence>
<keyword evidence="3" id="KW-1185">Reference proteome</keyword>
<dbReference type="EMBL" id="OW152814">
    <property type="protein sequence ID" value="CAH2050602.1"/>
    <property type="molecule type" value="Genomic_DNA"/>
</dbReference>
<gene>
    <name evidence="2" type="ORF">IPOD504_LOCUS7558</name>
</gene>
<evidence type="ECO:0000313" key="2">
    <source>
        <dbReference type="EMBL" id="CAH2050602.1"/>
    </source>
</evidence>
<reference evidence="2" key="1">
    <citation type="submission" date="2022-03" db="EMBL/GenBank/DDBJ databases">
        <authorList>
            <person name="Martin H S."/>
        </authorList>
    </citation>
    <scope>NUCLEOTIDE SEQUENCE</scope>
</reference>
<feature type="non-terminal residue" evidence="2">
    <location>
        <position position="88"/>
    </location>
</feature>
<feature type="region of interest" description="Disordered" evidence="1">
    <location>
        <begin position="1"/>
        <end position="60"/>
    </location>
</feature>
<proteinExistence type="predicted"/>
<accession>A0ABN8I8Q6</accession>
<name>A0ABN8I8Q6_9NEOP</name>
<dbReference type="Proteomes" id="UP000837857">
    <property type="component" value="Chromosome 2"/>
</dbReference>
<evidence type="ECO:0000313" key="3">
    <source>
        <dbReference type="Proteomes" id="UP000837857"/>
    </source>
</evidence>
<protein>
    <submittedName>
        <fullName evidence="2">Uncharacterized protein</fullName>
    </submittedName>
</protein>